<sequence>MISGTIPKNINNCTSLEFLYLNENCLTGEIPDEIANLQSLRDLALGFQWLNWYNSSITVSPPPYLGVA</sequence>
<accession>A0ACC1C239</accession>
<reference evidence="2" key="1">
    <citation type="journal article" date="2023" name="G3 (Bethesda)">
        <title>Genome assembly and association tests identify interacting loci associated with vigor, precocity, and sex in interspecific pistachio rootstocks.</title>
        <authorList>
            <person name="Palmer W."/>
            <person name="Jacygrad E."/>
            <person name="Sagayaradj S."/>
            <person name="Cavanaugh K."/>
            <person name="Han R."/>
            <person name="Bertier L."/>
            <person name="Beede B."/>
            <person name="Kafkas S."/>
            <person name="Golino D."/>
            <person name="Preece J."/>
            <person name="Michelmore R."/>
        </authorList>
    </citation>
    <scope>NUCLEOTIDE SEQUENCE [LARGE SCALE GENOMIC DNA]</scope>
</reference>
<name>A0ACC1C239_9ROSI</name>
<comment type="caution">
    <text evidence="1">The sequence shown here is derived from an EMBL/GenBank/DDBJ whole genome shotgun (WGS) entry which is preliminary data.</text>
</comment>
<organism evidence="1 2">
    <name type="scientific">Pistacia atlantica</name>
    <dbReference type="NCBI Taxonomy" id="434234"/>
    <lineage>
        <taxon>Eukaryota</taxon>
        <taxon>Viridiplantae</taxon>
        <taxon>Streptophyta</taxon>
        <taxon>Embryophyta</taxon>
        <taxon>Tracheophyta</taxon>
        <taxon>Spermatophyta</taxon>
        <taxon>Magnoliopsida</taxon>
        <taxon>eudicotyledons</taxon>
        <taxon>Gunneridae</taxon>
        <taxon>Pentapetalae</taxon>
        <taxon>rosids</taxon>
        <taxon>malvids</taxon>
        <taxon>Sapindales</taxon>
        <taxon>Anacardiaceae</taxon>
        <taxon>Pistacia</taxon>
    </lineage>
</organism>
<proteinExistence type="predicted"/>
<evidence type="ECO:0000313" key="1">
    <source>
        <dbReference type="EMBL" id="KAJ0106209.1"/>
    </source>
</evidence>
<dbReference type="Proteomes" id="UP001164250">
    <property type="component" value="Chromosome 2"/>
</dbReference>
<evidence type="ECO:0000313" key="2">
    <source>
        <dbReference type="Proteomes" id="UP001164250"/>
    </source>
</evidence>
<gene>
    <name evidence="1" type="ORF">Patl1_19207</name>
</gene>
<dbReference type="EMBL" id="CM047898">
    <property type="protein sequence ID" value="KAJ0106209.1"/>
    <property type="molecule type" value="Genomic_DNA"/>
</dbReference>
<protein>
    <submittedName>
        <fullName evidence="1">Uncharacterized protein</fullName>
    </submittedName>
</protein>
<keyword evidence="2" id="KW-1185">Reference proteome</keyword>